<keyword evidence="10" id="KW-1185">Reference proteome</keyword>
<keyword evidence="2" id="KW-1003">Cell membrane</keyword>
<evidence type="ECO:0000313" key="10">
    <source>
        <dbReference type="Proteomes" id="UP001629246"/>
    </source>
</evidence>
<evidence type="ECO:0000256" key="6">
    <source>
        <dbReference type="SAM" id="Coils"/>
    </source>
</evidence>
<keyword evidence="3 7" id="KW-0812">Transmembrane</keyword>
<dbReference type="InterPro" id="IPR014345">
    <property type="entry name" value="XrtA_polysacc_chain"/>
</dbReference>
<organism evidence="9 10">
    <name type="scientific">Herbaspirillum lusitanum</name>
    <dbReference type="NCBI Taxonomy" id="213312"/>
    <lineage>
        <taxon>Bacteria</taxon>
        <taxon>Pseudomonadati</taxon>
        <taxon>Pseudomonadota</taxon>
        <taxon>Betaproteobacteria</taxon>
        <taxon>Burkholderiales</taxon>
        <taxon>Oxalobacteraceae</taxon>
        <taxon>Herbaspirillum</taxon>
    </lineage>
</organism>
<dbReference type="NCBIfam" id="TIGR03007">
    <property type="entry name" value="pepcterm_ChnLen"/>
    <property type="match status" value="1"/>
</dbReference>
<name>A0ABW9A5B4_9BURK</name>
<evidence type="ECO:0000256" key="1">
    <source>
        <dbReference type="ARBA" id="ARBA00004651"/>
    </source>
</evidence>
<feature type="domain" description="Polysaccharide chain length determinant N-terminal" evidence="8">
    <location>
        <begin position="12"/>
        <end position="93"/>
    </location>
</feature>
<feature type="coiled-coil region" evidence="6">
    <location>
        <begin position="325"/>
        <end position="352"/>
    </location>
</feature>
<proteinExistence type="predicted"/>
<evidence type="ECO:0000256" key="5">
    <source>
        <dbReference type="ARBA" id="ARBA00023136"/>
    </source>
</evidence>
<feature type="coiled-coil region" evidence="6">
    <location>
        <begin position="168"/>
        <end position="238"/>
    </location>
</feature>
<accession>A0ABW9A5B4</accession>
<dbReference type="RefSeq" id="WP_408155432.1">
    <property type="nucleotide sequence ID" value="NZ_JAQQFM010000002.1"/>
</dbReference>
<feature type="transmembrane region" description="Helical" evidence="7">
    <location>
        <begin position="484"/>
        <end position="505"/>
    </location>
</feature>
<sequence>MAELISQLLSHIKGIWKYRWIAISIAWAIMLIGGIVIYRLPNDFQASARVYVDTQSILKPLLAGMTTVPNIEQQVSIMSRTLLSRPNLERVARMADLDIHAETVAEKEKQVDELAARIKITQTGRDDIYTITYNNEKPKLGKDVVQSLLTIFVEGSVGDKKQDSDKAVRFIEDQISTYEDKLSNAENALKEFKQKNAELLPRQGSDYGSKLQESSDALSQARLELAEAEQARISIQKQMTGGSSNSADGLPPIINPELDARIQAAYKRLDDLRTQYTEQHPDVVGTRRLIAELEKRKVDESKVRKTGVDPGANYSPMMQQLSVSLSDASAKVASMKARVDEYAARYARLKMQSIAAPDVEAQFTQLNRDYMINKDNYEKLVTRRDAAKLSGDLSSATDLMTFRVIDPPTVPRIAVGPNRLRLFSLVFAAAVLAGLGATFVMSQIRPSFLSQHQLQEVTGFPVLGAVAMSWTDAEVAKRKRGVKVFIAAGASLVGVYALTMALLFLKAT</sequence>
<dbReference type="PANTHER" id="PTHR32309">
    <property type="entry name" value="TYROSINE-PROTEIN KINASE"/>
    <property type="match status" value="1"/>
</dbReference>
<keyword evidence="5 7" id="KW-0472">Membrane</keyword>
<protein>
    <submittedName>
        <fullName evidence="9">Wzz/FepE/Etk N-terminal domain-containing protein</fullName>
    </submittedName>
</protein>
<gene>
    <name evidence="9" type="ORF">PQR62_05055</name>
</gene>
<dbReference type="EMBL" id="JAQQFM010000002">
    <property type="protein sequence ID" value="MFL9923619.1"/>
    <property type="molecule type" value="Genomic_DNA"/>
</dbReference>
<evidence type="ECO:0000256" key="7">
    <source>
        <dbReference type="SAM" id="Phobius"/>
    </source>
</evidence>
<dbReference type="PANTHER" id="PTHR32309:SF13">
    <property type="entry name" value="FERRIC ENTEROBACTIN TRANSPORT PROTEIN FEPE"/>
    <property type="match status" value="1"/>
</dbReference>
<dbReference type="Pfam" id="PF02706">
    <property type="entry name" value="Wzz"/>
    <property type="match status" value="1"/>
</dbReference>
<dbReference type="InterPro" id="IPR003856">
    <property type="entry name" value="LPS_length_determ_N"/>
</dbReference>
<dbReference type="Proteomes" id="UP001629246">
    <property type="component" value="Unassembled WGS sequence"/>
</dbReference>
<feature type="transmembrane region" description="Helical" evidence="7">
    <location>
        <begin position="422"/>
        <end position="441"/>
    </location>
</feature>
<evidence type="ECO:0000313" key="9">
    <source>
        <dbReference type="EMBL" id="MFL9923619.1"/>
    </source>
</evidence>
<evidence type="ECO:0000259" key="8">
    <source>
        <dbReference type="Pfam" id="PF02706"/>
    </source>
</evidence>
<dbReference type="InterPro" id="IPR050445">
    <property type="entry name" value="Bact_polysacc_biosynth/exp"/>
</dbReference>
<evidence type="ECO:0000256" key="2">
    <source>
        <dbReference type="ARBA" id="ARBA00022475"/>
    </source>
</evidence>
<feature type="transmembrane region" description="Helical" evidence="7">
    <location>
        <begin position="20"/>
        <end position="40"/>
    </location>
</feature>
<evidence type="ECO:0000256" key="4">
    <source>
        <dbReference type="ARBA" id="ARBA00022989"/>
    </source>
</evidence>
<keyword evidence="4 7" id="KW-1133">Transmembrane helix</keyword>
<reference evidence="9 10" key="1">
    <citation type="journal article" date="2024" name="Chem. Sci.">
        <title>Discovery of megapolipeptins by genome mining of a Burkholderiales bacteria collection.</title>
        <authorList>
            <person name="Paulo B.S."/>
            <person name="Recchia M.J.J."/>
            <person name="Lee S."/>
            <person name="Fergusson C.H."/>
            <person name="Romanowski S.B."/>
            <person name="Hernandez A."/>
            <person name="Krull N."/>
            <person name="Liu D.Y."/>
            <person name="Cavanagh H."/>
            <person name="Bos A."/>
            <person name="Gray C.A."/>
            <person name="Murphy B.T."/>
            <person name="Linington R.G."/>
            <person name="Eustaquio A.S."/>
        </authorList>
    </citation>
    <scope>NUCLEOTIDE SEQUENCE [LARGE SCALE GENOMIC DNA]</scope>
    <source>
        <strain evidence="9 10">RL21-008-BIB-A</strain>
    </source>
</reference>
<keyword evidence="6" id="KW-0175">Coiled coil</keyword>
<evidence type="ECO:0000256" key="3">
    <source>
        <dbReference type="ARBA" id="ARBA00022692"/>
    </source>
</evidence>
<comment type="caution">
    <text evidence="9">The sequence shown here is derived from an EMBL/GenBank/DDBJ whole genome shotgun (WGS) entry which is preliminary data.</text>
</comment>
<comment type="subcellular location">
    <subcellularLocation>
        <location evidence="1">Cell membrane</location>
        <topology evidence="1">Multi-pass membrane protein</topology>
    </subcellularLocation>
</comment>